<dbReference type="Pfam" id="PF03676">
    <property type="entry name" value="PHAF1"/>
    <property type="match status" value="1"/>
</dbReference>
<name>A0A9P8SZY3_9ASCO</name>
<dbReference type="OrthoDB" id="411211at2759"/>
<dbReference type="InterPro" id="IPR005373">
    <property type="entry name" value="PHAF1"/>
</dbReference>
<comment type="similarity">
    <text evidence="1">Belongs to the PHAF1 family.</text>
</comment>
<dbReference type="RefSeq" id="XP_046058053.1">
    <property type="nucleotide sequence ID" value="XM_046208276.1"/>
</dbReference>
<reference evidence="2" key="1">
    <citation type="journal article" date="2021" name="Open Biol.">
        <title>Shared evolutionary footprints suggest mitochondrial oxidative damage underlies multiple complex I losses in fungi.</title>
        <authorList>
            <person name="Schikora-Tamarit M.A."/>
            <person name="Marcet-Houben M."/>
            <person name="Nosek J."/>
            <person name="Gabaldon T."/>
        </authorList>
    </citation>
    <scope>NUCLEOTIDE SEQUENCE</scope>
    <source>
        <strain evidence="2">CBS6075</strain>
    </source>
</reference>
<comment type="caution">
    <text evidence="2">The sequence shown here is derived from an EMBL/GenBank/DDBJ whole genome shotgun (WGS) entry which is preliminary data.</text>
</comment>
<keyword evidence="3" id="KW-1185">Reference proteome</keyword>
<dbReference type="Proteomes" id="UP000769157">
    <property type="component" value="Unassembled WGS sequence"/>
</dbReference>
<dbReference type="AlphaFoldDB" id="A0A9P8SZY3"/>
<dbReference type="GeneID" id="70238900"/>
<dbReference type="PANTHER" id="PTHR13465">
    <property type="entry name" value="UPF0183 PROTEIN"/>
    <property type="match status" value="1"/>
</dbReference>
<evidence type="ECO:0000313" key="3">
    <source>
        <dbReference type="Proteomes" id="UP000769157"/>
    </source>
</evidence>
<dbReference type="GO" id="GO:0005802">
    <property type="term" value="C:trans-Golgi network"/>
    <property type="evidence" value="ECO:0007669"/>
    <property type="project" value="TreeGrafter"/>
</dbReference>
<protein>
    <submittedName>
        <fullName evidence="2">Uncharacterized protein</fullName>
    </submittedName>
</protein>
<dbReference type="InterPro" id="IPR039156">
    <property type="entry name" value="PHAF1/BROMI"/>
</dbReference>
<gene>
    <name evidence="2" type="ORF">OGAPHI_006936</name>
</gene>
<dbReference type="EMBL" id="JAEUBE010000504">
    <property type="protein sequence ID" value="KAH3660350.1"/>
    <property type="molecule type" value="Genomic_DNA"/>
</dbReference>
<dbReference type="GO" id="GO:0043001">
    <property type="term" value="P:Golgi to plasma membrane protein transport"/>
    <property type="evidence" value="ECO:0007669"/>
    <property type="project" value="TreeGrafter"/>
</dbReference>
<evidence type="ECO:0000313" key="2">
    <source>
        <dbReference type="EMBL" id="KAH3660350.1"/>
    </source>
</evidence>
<reference evidence="2" key="2">
    <citation type="submission" date="2021-01" db="EMBL/GenBank/DDBJ databases">
        <authorList>
            <person name="Schikora-Tamarit M.A."/>
        </authorList>
    </citation>
    <scope>NUCLEOTIDE SEQUENCE</scope>
    <source>
        <strain evidence="2">CBS6075</strain>
    </source>
</reference>
<dbReference type="PANTHER" id="PTHR13465:SF2">
    <property type="entry name" value="PHAGOSOME ASSEMBLY FACTOR 1"/>
    <property type="match status" value="1"/>
</dbReference>
<proteinExistence type="inferred from homology"/>
<organism evidence="2 3">
    <name type="scientific">Ogataea philodendri</name>
    <dbReference type="NCBI Taxonomy" id="1378263"/>
    <lineage>
        <taxon>Eukaryota</taxon>
        <taxon>Fungi</taxon>
        <taxon>Dikarya</taxon>
        <taxon>Ascomycota</taxon>
        <taxon>Saccharomycotina</taxon>
        <taxon>Pichiomycetes</taxon>
        <taxon>Pichiales</taxon>
        <taxon>Pichiaceae</taxon>
        <taxon>Ogataea</taxon>
    </lineage>
</organism>
<sequence length="443" mass="50659">MGSFPKKSFELYPSEGLGFLTLGHSLFQTYALLKKHGLHNDIRFIYSNSSKTTVLQLTRVSINLIFESAYQKLILIEVNEVGKVGVEFTFKNEPIGSLSFKHIYNRLFGPTYPGVENPASNSYCLSYPGIAFRFSLDQLSENQNKDDLNRVLNSSKKDVNCSSFTIFKGDNWTDAVTNINKILDTKNLQERYSLLPSLYPKASENVKRQILYARINNLSAPNLEIYYKSQQKASFHLELGTTSMRNVLGYLGSPDDTFLKNGDSRISSKSEKFNVYKVHNYYRYGIDCFYKMDESSVIGSAVLSKVTLHTNIENSLDFLKYEKINVEVNKISYNHQYTWNTTEAFDRMYEFLSPQSKDKSVFLNRKDYELNSFSTTNNEFEMIGYDDNVESSTSAENESSCSTNPEETDDYKNWGLTKLVGDKHYVFEVLLDGNKVSSVTVVQ</sequence>
<evidence type="ECO:0000256" key="1">
    <source>
        <dbReference type="ARBA" id="ARBA00024339"/>
    </source>
</evidence>
<accession>A0A9P8SZY3</accession>